<dbReference type="GeneID" id="40072412"/>
<organism evidence="2 3">
    <name type="scientific">Propionibacterium phage B22</name>
    <dbReference type="NCBI Taxonomy" id="1897532"/>
    <lineage>
        <taxon>Viruses</taxon>
        <taxon>Duplodnaviria</taxon>
        <taxon>Heunggongvirae</taxon>
        <taxon>Uroviricota</taxon>
        <taxon>Caudoviricetes</taxon>
        <taxon>Doucettevirus</taxon>
        <taxon>Doucettevirus B22</taxon>
    </lineage>
</organism>
<feature type="compositionally biased region" description="Basic residues" evidence="1">
    <location>
        <begin position="51"/>
        <end position="66"/>
    </location>
</feature>
<dbReference type="KEGG" id="vg:40072412"/>
<name>A0A1D8ETN7_9CAUD</name>
<feature type="region of interest" description="Disordered" evidence="1">
    <location>
        <begin position="39"/>
        <end position="66"/>
    </location>
</feature>
<protein>
    <submittedName>
        <fullName evidence="2">Uncharacterized protein</fullName>
    </submittedName>
</protein>
<evidence type="ECO:0000313" key="3">
    <source>
        <dbReference type="Proteomes" id="UP000221125"/>
    </source>
</evidence>
<keyword evidence="3" id="KW-1185">Reference proteome</keyword>
<sequence>MKVTSTIPNLTVLDLGIQFVDGQADVDPHLAERLRRLEPLGVRVPTTSRKPPTRSRRKQGVSHGRT</sequence>
<gene>
    <name evidence="2" type="primary">8</name>
    <name evidence="2" type="ORF">B22_8</name>
</gene>
<dbReference type="EMBL" id="KX620750">
    <property type="protein sequence ID" value="AOT24360.1"/>
    <property type="molecule type" value="Genomic_DNA"/>
</dbReference>
<evidence type="ECO:0000256" key="1">
    <source>
        <dbReference type="SAM" id="MobiDB-lite"/>
    </source>
</evidence>
<dbReference type="RefSeq" id="YP_009596811.1">
    <property type="nucleotide sequence ID" value="NC_041891.1"/>
</dbReference>
<proteinExistence type="predicted"/>
<dbReference type="Proteomes" id="UP000221125">
    <property type="component" value="Segment"/>
</dbReference>
<reference evidence="2 3" key="1">
    <citation type="submission" date="2016-07" db="EMBL/GenBank/DDBJ databases">
        <authorList>
            <person name="Modlin R.L."/>
            <person name="Cheng L.S."/>
            <person name="Marinelli L.J."/>
            <person name="Grosset N."/>
            <person name="Gautier M."/>
            <person name="Fitz-Gibbon S."/>
            <person name="Pellegrini M."/>
            <person name="Bowman C.A."/>
            <person name="Russell D.A."/>
            <person name="Jacobs-Sera D."/>
            <person name="Hatfull G.F."/>
        </authorList>
    </citation>
    <scope>NUCLEOTIDE SEQUENCE [LARGE SCALE GENOMIC DNA]</scope>
</reference>
<accession>A0A1D8ETN7</accession>
<evidence type="ECO:0000313" key="2">
    <source>
        <dbReference type="EMBL" id="AOT24360.1"/>
    </source>
</evidence>
<dbReference type="OrthoDB" id="26569at10239"/>